<keyword evidence="1" id="KW-1133">Transmembrane helix</keyword>
<reference evidence="2 3" key="1">
    <citation type="submission" date="2024-04" db="EMBL/GenBank/DDBJ databases">
        <title>Tritrichomonas musculus Genome.</title>
        <authorList>
            <person name="Alves-Ferreira E."/>
            <person name="Grigg M."/>
            <person name="Lorenzi H."/>
            <person name="Galac M."/>
        </authorList>
    </citation>
    <scope>NUCLEOTIDE SEQUENCE [LARGE SCALE GENOMIC DNA]</scope>
    <source>
        <strain evidence="2 3">EAF2021</strain>
    </source>
</reference>
<feature type="transmembrane region" description="Helical" evidence="1">
    <location>
        <begin position="265"/>
        <end position="285"/>
    </location>
</feature>
<evidence type="ECO:0008006" key="4">
    <source>
        <dbReference type="Google" id="ProtNLM"/>
    </source>
</evidence>
<evidence type="ECO:0000313" key="2">
    <source>
        <dbReference type="EMBL" id="KAK8846124.1"/>
    </source>
</evidence>
<evidence type="ECO:0000313" key="3">
    <source>
        <dbReference type="Proteomes" id="UP001470230"/>
    </source>
</evidence>
<keyword evidence="1" id="KW-0472">Membrane</keyword>
<keyword evidence="1" id="KW-0812">Transmembrane</keyword>
<accession>A0ABR2HFA8</accession>
<dbReference type="EMBL" id="JAPFFF010000029">
    <property type="protein sequence ID" value="KAK8846124.1"/>
    <property type="molecule type" value="Genomic_DNA"/>
</dbReference>
<name>A0ABR2HFA8_9EUKA</name>
<protein>
    <recommendedName>
        <fullName evidence="4">Transmembrane protein</fullName>
    </recommendedName>
</protein>
<sequence length="333" mass="36688">MVDLTLNLDVHKKKMFLFLFATFISSFSRGYHTYVVTHKKPFHIKLSSSILVFVLDDVPPSHINFTSINNINNRATSIPVESLSQMQFFDTTLFVSVPKKVSYPLHFWLVPLNLCPGISYAVTSDFAVSYSLSTKKAKSDFCIFPQASASSYSYEIQGDLGSSNPKIEFYKSPNTVKPAKKCSEVSDKKTCSYSSSTPSFVKVKNVAGSSIDLKMIYKVKRASSTVHDCSVKAIPFAVGGVLPQFASGDLRVDGISCYSAAEETLTYVKIGSVVIIITIVVIVVLQIAGFINIKIVCCGGTSSDDRFNQLKQNPYANEIELQQDVNPVKEEEA</sequence>
<gene>
    <name evidence="2" type="ORF">M9Y10_020128</name>
</gene>
<dbReference type="Proteomes" id="UP001470230">
    <property type="component" value="Unassembled WGS sequence"/>
</dbReference>
<organism evidence="2 3">
    <name type="scientific">Tritrichomonas musculus</name>
    <dbReference type="NCBI Taxonomy" id="1915356"/>
    <lineage>
        <taxon>Eukaryota</taxon>
        <taxon>Metamonada</taxon>
        <taxon>Parabasalia</taxon>
        <taxon>Tritrichomonadida</taxon>
        <taxon>Tritrichomonadidae</taxon>
        <taxon>Tritrichomonas</taxon>
    </lineage>
</organism>
<proteinExistence type="predicted"/>
<comment type="caution">
    <text evidence="2">The sequence shown here is derived from an EMBL/GenBank/DDBJ whole genome shotgun (WGS) entry which is preliminary data.</text>
</comment>
<keyword evidence="3" id="KW-1185">Reference proteome</keyword>
<evidence type="ECO:0000256" key="1">
    <source>
        <dbReference type="SAM" id="Phobius"/>
    </source>
</evidence>